<proteinExistence type="predicted"/>
<name>A0A1V9FX53_9BACT</name>
<dbReference type="Pfam" id="PF04851">
    <property type="entry name" value="ResIII"/>
    <property type="match status" value="1"/>
</dbReference>
<comment type="caution">
    <text evidence="3">The sequence shown here is derived from an EMBL/GenBank/DDBJ whole genome shotgun (WGS) entry which is preliminary data.</text>
</comment>
<dbReference type="CDD" id="cd17926">
    <property type="entry name" value="DEXHc_RE"/>
    <property type="match status" value="1"/>
</dbReference>
<dbReference type="Pfam" id="PF00271">
    <property type="entry name" value="Helicase_C"/>
    <property type="match status" value="1"/>
</dbReference>
<dbReference type="InterPro" id="IPR054347">
    <property type="entry name" value="TOTE_primase"/>
</dbReference>
<dbReference type="SMART" id="SM00487">
    <property type="entry name" value="DEXDc"/>
    <property type="match status" value="1"/>
</dbReference>
<gene>
    <name evidence="3" type="ORF">A3860_26695</name>
</gene>
<dbReference type="InterPro" id="IPR001650">
    <property type="entry name" value="Helicase_C-like"/>
</dbReference>
<feature type="domain" description="Helicase ATP-binding" evidence="1">
    <location>
        <begin position="374"/>
        <end position="524"/>
    </location>
</feature>
<protein>
    <recommendedName>
        <fullName evidence="5">Restriction endonuclease subunit R</fullName>
    </recommendedName>
</protein>
<dbReference type="GO" id="GO:0003677">
    <property type="term" value="F:DNA binding"/>
    <property type="evidence" value="ECO:0007669"/>
    <property type="project" value="InterPro"/>
</dbReference>
<feature type="domain" description="Helicase C-terminal" evidence="2">
    <location>
        <begin position="577"/>
        <end position="725"/>
    </location>
</feature>
<sequence>MTPLSNESLNVFMPLFKGRQDVFAIRWERDGRSGYMPAYDLNWDEFAIHKANGGTLKDFPNKTYSQLTEQRLLNHLAGKEVIGLYPLLPDNSSWFIAADFDESESGKISWQDEVKLFMDACERYKLPVYLERSRSGRGGHVWMFFENSYPAFKSRRIMLHILESTGIISPFDKNSNYDRLFPNQDSHSGKGIGNLIALPLQKKSLENNNSCFIDPVNYMSYLDQWSFLRTIKKVGIQQLEEVYNSLTGSDHKHIQTVSTNSAVLQITLNTNIKIPRANLSPDLVNFLRDSLNFINSEYIIKKKLGKNTFGTEAYFRMLEERDGYVLIPRGFVRELLLYCKEKRIPYQLNDERKKLREVNYLFKGSLYDYQKAAVDTATKKEMGIIVAPPGSGKTIIGLSIIAQKKQPALIIVHRKQLFDQWTERIQSFLGIAEPFIGKIVQGQQKIGAHITVAMIQSVAGINASHDIFKSFGTIIIDECHHVPAKTFRQVISNFHCYYLYGLTATPIRKNNDEKLIFIHIGEVIHEMKLPTQNNAPVKKVSIIIRETELLVPFDYKTDKTETLLQILIHDSSRNRLIIDDIISEVNTGKKVLVLTERKAHIQTLYQYLKTKFEVITISGEDSESAKKTKFSQINSGNFQILISTGQFLGEGADIPSLDCLVLAYPFSFEGKMIQYLGRVQRTEATPVIYDYRDIHVDYLEKLFRQRSRYYQRLLHTGQIQRLDELVLIFNEDKVFINTDATILQIDQLDLPIQVEKFKTEVAWKIRVLNYDEENSEIRAEIIDYAANPEINTGNQISLQFQPIDKIRFRSLDTARLLHAVELKRFTSTPKVSEEPSDNASQQTFKTITKPAEWVIKKIMKVPFPKIQFSNACVAFTIFIEELGQDIKFQIENPDIRPEFEAVKDYFIKILKKKLIATEIEIRYNENQILSTTTSSEDINKINSGIIDSVRFEFVKKKILPFKGNKDNNQILNTLDTLLISNETPLKEMFKSDKDLIDDILSVKDSKHYYHLKFLAAQHLSSVLKIRFVLQPFSFLFLLQGDKKYHIVWETLNSEEATYVWHFEKTMDALRNGLIEIEAVLNEIKNTGKQDYLNKDHPNFSRIMHDYSAAQKGFTVWKGFLEQRLV</sequence>
<evidence type="ECO:0000259" key="2">
    <source>
        <dbReference type="PROSITE" id="PS51194"/>
    </source>
</evidence>
<evidence type="ECO:0000313" key="3">
    <source>
        <dbReference type="EMBL" id="OQP62900.1"/>
    </source>
</evidence>
<dbReference type="InterPro" id="IPR027417">
    <property type="entry name" value="P-loop_NTPase"/>
</dbReference>
<dbReference type="GO" id="GO:0005524">
    <property type="term" value="F:ATP binding"/>
    <property type="evidence" value="ECO:0007669"/>
    <property type="project" value="InterPro"/>
</dbReference>
<dbReference type="PANTHER" id="PTHR47396:SF1">
    <property type="entry name" value="ATP-DEPENDENT HELICASE IRC3-RELATED"/>
    <property type="match status" value="1"/>
</dbReference>
<dbReference type="InterPro" id="IPR014001">
    <property type="entry name" value="Helicase_ATP-bd"/>
</dbReference>
<dbReference type="AlphaFoldDB" id="A0A1V9FX53"/>
<dbReference type="PANTHER" id="PTHR47396">
    <property type="entry name" value="TYPE I RESTRICTION ENZYME ECOKI R PROTEIN"/>
    <property type="match status" value="1"/>
</dbReference>
<accession>A0A1V9FX53</accession>
<organism evidence="3 4">
    <name type="scientific">Niastella vici</name>
    <dbReference type="NCBI Taxonomy" id="1703345"/>
    <lineage>
        <taxon>Bacteria</taxon>
        <taxon>Pseudomonadati</taxon>
        <taxon>Bacteroidota</taxon>
        <taxon>Chitinophagia</taxon>
        <taxon>Chitinophagales</taxon>
        <taxon>Chitinophagaceae</taxon>
        <taxon>Niastella</taxon>
    </lineage>
</organism>
<dbReference type="PROSITE" id="PS51192">
    <property type="entry name" value="HELICASE_ATP_BIND_1"/>
    <property type="match status" value="1"/>
</dbReference>
<dbReference type="GO" id="GO:0005829">
    <property type="term" value="C:cytosol"/>
    <property type="evidence" value="ECO:0007669"/>
    <property type="project" value="TreeGrafter"/>
</dbReference>
<evidence type="ECO:0000259" key="1">
    <source>
        <dbReference type="PROSITE" id="PS51192"/>
    </source>
</evidence>
<dbReference type="Pfam" id="PF22548">
    <property type="entry name" value="AEP-TOTE"/>
    <property type="match status" value="1"/>
</dbReference>
<evidence type="ECO:0000313" key="4">
    <source>
        <dbReference type="Proteomes" id="UP000192796"/>
    </source>
</evidence>
<dbReference type="InterPro" id="IPR050742">
    <property type="entry name" value="Helicase_Restrict-Modif_Enz"/>
</dbReference>
<dbReference type="PROSITE" id="PS51194">
    <property type="entry name" value="HELICASE_CTER"/>
    <property type="match status" value="1"/>
</dbReference>
<dbReference type="SUPFAM" id="SSF52540">
    <property type="entry name" value="P-loop containing nucleoside triphosphate hydrolases"/>
    <property type="match status" value="2"/>
</dbReference>
<reference evidence="3 4" key="1">
    <citation type="submission" date="2016-03" db="EMBL/GenBank/DDBJ databases">
        <title>Niastella vici sp. nov., isolated from farmland soil.</title>
        <authorList>
            <person name="Chen L."/>
            <person name="Wang D."/>
            <person name="Yang S."/>
            <person name="Wang G."/>
        </authorList>
    </citation>
    <scope>NUCLEOTIDE SEQUENCE [LARGE SCALE GENOMIC DNA]</scope>
    <source>
        <strain evidence="3 4">DJ57</strain>
    </source>
</reference>
<dbReference type="Gene3D" id="3.40.50.300">
    <property type="entry name" value="P-loop containing nucleotide triphosphate hydrolases"/>
    <property type="match status" value="2"/>
</dbReference>
<dbReference type="Proteomes" id="UP000192796">
    <property type="component" value="Unassembled WGS sequence"/>
</dbReference>
<evidence type="ECO:0008006" key="5">
    <source>
        <dbReference type="Google" id="ProtNLM"/>
    </source>
</evidence>
<dbReference type="CDD" id="cd18785">
    <property type="entry name" value="SF2_C"/>
    <property type="match status" value="1"/>
</dbReference>
<dbReference type="EMBL" id="LVYD01000048">
    <property type="protein sequence ID" value="OQP62900.1"/>
    <property type="molecule type" value="Genomic_DNA"/>
</dbReference>
<dbReference type="InterPro" id="IPR006935">
    <property type="entry name" value="Helicase/UvrB_N"/>
</dbReference>
<dbReference type="GO" id="GO:0016787">
    <property type="term" value="F:hydrolase activity"/>
    <property type="evidence" value="ECO:0007669"/>
    <property type="project" value="InterPro"/>
</dbReference>
<dbReference type="STRING" id="1703345.A3860_26695"/>
<keyword evidence="4" id="KW-1185">Reference proteome</keyword>